<name>A0A4P9ZRI8_9FUNG</name>
<proteinExistence type="predicted"/>
<evidence type="ECO:0000313" key="2">
    <source>
        <dbReference type="Proteomes" id="UP000268162"/>
    </source>
</evidence>
<accession>A0A4P9ZRI8</accession>
<protein>
    <submittedName>
        <fullName evidence="1">Uncharacterized protein</fullName>
    </submittedName>
</protein>
<keyword evidence="2" id="KW-1185">Reference proteome</keyword>
<evidence type="ECO:0000313" key="1">
    <source>
        <dbReference type="EMBL" id="RKP35975.1"/>
    </source>
</evidence>
<gene>
    <name evidence="1" type="ORF">BJ085DRAFT_35680</name>
</gene>
<dbReference type="AlphaFoldDB" id="A0A4P9ZRI8"/>
<dbReference type="EMBL" id="ML002743">
    <property type="protein sequence ID" value="RKP35975.1"/>
    <property type="molecule type" value="Genomic_DNA"/>
</dbReference>
<organism evidence="1 2">
    <name type="scientific">Dimargaris cristalligena</name>
    <dbReference type="NCBI Taxonomy" id="215637"/>
    <lineage>
        <taxon>Eukaryota</taxon>
        <taxon>Fungi</taxon>
        <taxon>Fungi incertae sedis</taxon>
        <taxon>Zoopagomycota</taxon>
        <taxon>Kickxellomycotina</taxon>
        <taxon>Dimargaritomycetes</taxon>
        <taxon>Dimargaritales</taxon>
        <taxon>Dimargaritaceae</taxon>
        <taxon>Dimargaris</taxon>
    </lineage>
</organism>
<dbReference type="Proteomes" id="UP000268162">
    <property type="component" value="Unassembled WGS sequence"/>
</dbReference>
<sequence length="299" mass="33240">MSTCQPTLPFLTVIPPSLAYPLSGFPSNHPDTPYDTMSASKDYDIRIAREEALSHQETKDLVAALSSMMPAPTEEEAAASHITLPRPVVCVSYCQNPQDVAEAARQNLSVIHVPAQYQPLQRQIKEVKEKLATSRRSMSLALDSALLFGLLVVRRDLVLEVGRWIADRAPTLQHLMNFNLYHGYRTRDVLLGLFTTKLLTVSIRSTVAWFRNGADGWSHLNSYEEIPVEVGDGLEDLYLVHKDQKRRAQATSCDSPLALICHNPLTSFYYKAQGSSIPLAVYSGIVAVVLAKGIKCLYR</sequence>
<reference evidence="2" key="1">
    <citation type="journal article" date="2018" name="Nat. Microbiol.">
        <title>Leveraging single-cell genomics to expand the fungal tree of life.</title>
        <authorList>
            <person name="Ahrendt S.R."/>
            <person name="Quandt C.A."/>
            <person name="Ciobanu D."/>
            <person name="Clum A."/>
            <person name="Salamov A."/>
            <person name="Andreopoulos B."/>
            <person name="Cheng J.F."/>
            <person name="Woyke T."/>
            <person name="Pelin A."/>
            <person name="Henrissat B."/>
            <person name="Reynolds N.K."/>
            <person name="Benny G.L."/>
            <person name="Smith M.E."/>
            <person name="James T.Y."/>
            <person name="Grigoriev I.V."/>
        </authorList>
    </citation>
    <scope>NUCLEOTIDE SEQUENCE [LARGE SCALE GENOMIC DNA]</scope>
    <source>
        <strain evidence="2">RSA 468</strain>
    </source>
</reference>